<evidence type="ECO:0000313" key="2">
    <source>
        <dbReference type="EMBL" id="GAH11177.1"/>
    </source>
</evidence>
<dbReference type="Gene3D" id="1.10.3290.10">
    <property type="entry name" value="Fido-like domain"/>
    <property type="match status" value="1"/>
</dbReference>
<organism evidence="2">
    <name type="scientific">marine sediment metagenome</name>
    <dbReference type="NCBI Taxonomy" id="412755"/>
    <lineage>
        <taxon>unclassified sequences</taxon>
        <taxon>metagenomes</taxon>
        <taxon>ecological metagenomes</taxon>
    </lineage>
</organism>
<dbReference type="AlphaFoldDB" id="X1CTQ0"/>
<protein>
    <recommendedName>
        <fullName evidence="1">Fido domain-containing protein</fullName>
    </recommendedName>
</protein>
<sequence>MIFTLHERLTEGTFNEGYEDRAGVFRKTEDDICVYAKDQVTLQHVPPPVRELEYRLQLVCDFANDINSEQGEFNPPLVRAMIVHFMMGYDHPFFDGNGRIARTLFYWVMLKAGYDLMKYVSISRVIKKKQESYMTAYLHTETDENDITYFLYNQMGMVKQAVSDLESYLEKKSSELENLSALLDFSPLRGKLNQRQLALLEHAMKNPGAEYTFKSHQNSHGVAYQTARTDLMGLADEFGLLN</sequence>
<dbReference type="InterPro" id="IPR040198">
    <property type="entry name" value="Fido_containing"/>
</dbReference>
<feature type="domain" description="Fido" evidence="1">
    <location>
        <begin position="1"/>
        <end position="153"/>
    </location>
</feature>
<dbReference type="InterPro" id="IPR036597">
    <property type="entry name" value="Fido-like_dom_sf"/>
</dbReference>
<evidence type="ECO:0000259" key="1">
    <source>
        <dbReference type="PROSITE" id="PS51459"/>
    </source>
</evidence>
<dbReference type="PANTHER" id="PTHR13504:SF38">
    <property type="entry name" value="FIDO DOMAIN-CONTAINING PROTEIN"/>
    <property type="match status" value="1"/>
</dbReference>
<dbReference type="SUPFAM" id="SSF140931">
    <property type="entry name" value="Fic-like"/>
    <property type="match status" value="1"/>
</dbReference>
<name>X1CTQ0_9ZZZZ</name>
<dbReference type="EMBL" id="BART01032461">
    <property type="protein sequence ID" value="GAH11177.1"/>
    <property type="molecule type" value="Genomic_DNA"/>
</dbReference>
<dbReference type="InterPro" id="IPR003812">
    <property type="entry name" value="Fido"/>
</dbReference>
<gene>
    <name evidence="2" type="ORF">S01H4_56086</name>
</gene>
<comment type="caution">
    <text evidence="2">The sequence shown here is derived from an EMBL/GenBank/DDBJ whole genome shotgun (WGS) entry which is preliminary data.</text>
</comment>
<dbReference type="Pfam" id="PF02661">
    <property type="entry name" value="Fic"/>
    <property type="match status" value="1"/>
</dbReference>
<reference evidence="2" key="1">
    <citation type="journal article" date="2014" name="Front. Microbiol.">
        <title>High frequency of phylogenetically diverse reductive dehalogenase-homologous genes in deep subseafloor sedimentary metagenomes.</title>
        <authorList>
            <person name="Kawai M."/>
            <person name="Futagami T."/>
            <person name="Toyoda A."/>
            <person name="Takaki Y."/>
            <person name="Nishi S."/>
            <person name="Hori S."/>
            <person name="Arai W."/>
            <person name="Tsubouchi T."/>
            <person name="Morono Y."/>
            <person name="Uchiyama I."/>
            <person name="Ito T."/>
            <person name="Fujiyama A."/>
            <person name="Inagaki F."/>
            <person name="Takami H."/>
        </authorList>
    </citation>
    <scope>NUCLEOTIDE SEQUENCE</scope>
    <source>
        <strain evidence="2">Expedition CK06-06</strain>
    </source>
</reference>
<accession>X1CTQ0</accession>
<dbReference type="PROSITE" id="PS51459">
    <property type="entry name" value="FIDO"/>
    <property type="match status" value="1"/>
</dbReference>
<proteinExistence type="predicted"/>
<dbReference type="PANTHER" id="PTHR13504">
    <property type="entry name" value="FIDO DOMAIN-CONTAINING PROTEIN DDB_G0283145"/>
    <property type="match status" value="1"/>
</dbReference>
<feature type="non-terminal residue" evidence="2">
    <location>
        <position position="242"/>
    </location>
</feature>